<dbReference type="AlphaFoldDB" id="A0A0E9VDT0"/>
<proteinExistence type="predicted"/>
<accession>A0A0E9VDT0</accession>
<reference evidence="1" key="1">
    <citation type="submission" date="2014-11" db="EMBL/GenBank/DDBJ databases">
        <authorList>
            <person name="Amaro Gonzalez C."/>
        </authorList>
    </citation>
    <scope>NUCLEOTIDE SEQUENCE</scope>
</reference>
<organism evidence="1">
    <name type="scientific">Anguilla anguilla</name>
    <name type="common">European freshwater eel</name>
    <name type="synonym">Muraena anguilla</name>
    <dbReference type="NCBI Taxonomy" id="7936"/>
    <lineage>
        <taxon>Eukaryota</taxon>
        <taxon>Metazoa</taxon>
        <taxon>Chordata</taxon>
        <taxon>Craniata</taxon>
        <taxon>Vertebrata</taxon>
        <taxon>Euteleostomi</taxon>
        <taxon>Actinopterygii</taxon>
        <taxon>Neopterygii</taxon>
        <taxon>Teleostei</taxon>
        <taxon>Anguilliformes</taxon>
        <taxon>Anguillidae</taxon>
        <taxon>Anguilla</taxon>
    </lineage>
</organism>
<name>A0A0E9VDT0_ANGAN</name>
<protein>
    <submittedName>
        <fullName evidence="1">Uncharacterized protein</fullName>
    </submittedName>
</protein>
<reference evidence="1" key="2">
    <citation type="journal article" date="2015" name="Fish Shellfish Immunol.">
        <title>Early steps in the European eel (Anguilla anguilla)-Vibrio vulnificus interaction in the gills: Role of the RtxA13 toxin.</title>
        <authorList>
            <person name="Callol A."/>
            <person name="Pajuelo D."/>
            <person name="Ebbesson L."/>
            <person name="Teles M."/>
            <person name="MacKenzie S."/>
            <person name="Amaro C."/>
        </authorList>
    </citation>
    <scope>NUCLEOTIDE SEQUENCE</scope>
</reference>
<dbReference type="EMBL" id="GBXM01032323">
    <property type="protein sequence ID" value="JAH76254.1"/>
    <property type="molecule type" value="Transcribed_RNA"/>
</dbReference>
<evidence type="ECO:0000313" key="1">
    <source>
        <dbReference type="EMBL" id="JAH76254.1"/>
    </source>
</evidence>
<sequence>MKRPMTLTANRTAFPGALAKNRQKIVSSLLPQNGCCASPRRMLLLGGG</sequence>